<protein>
    <submittedName>
        <fullName evidence="1">DUF1439 domain-containing protein</fullName>
    </submittedName>
</protein>
<comment type="caution">
    <text evidence="1">The sequence shown here is derived from an EMBL/GenBank/DDBJ whole genome shotgun (WGS) entry which is preliminary data.</text>
</comment>
<sequence>MKNLSFMDKCRFIGGWFLIKTGRLSFDAFTEDELNQLLAPYFPLQMHVEVPVGNAKLNCVEAEVSMPADVNELQLNLLTEFHVDVLGNPVYRAHILAVIKGTPHYDASTHTVEITDISLNTLALVHDEYSMVKDTSSLIQQLGPLAIAGSFTSPLKSIVNSVTGGLSNAALHYLQSFTQGNKQKLLEQHKPAIEKALKAKLHTIDTHFTMRDTHWREYLFSRFGDRVSVDDHLLKFWLS</sequence>
<dbReference type="Proteomes" id="UP000275281">
    <property type="component" value="Unassembled WGS sequence"/>
</dbReference>
<accession>A0A3N5Z823</accession>
<name>A0A3N5Z823_9ALTE</name>
<dbReference type="OrthoDB" id="6381036at2"/>
<proteinExistence type="predicted"/>
<keyword evidence="2" id="KW-1185">Reference proteome</keyword>
<reference evidence="1 2" key="1">
    <citation type="submission" date="2018-11" db="EMBL/GenBank/DDBJ databases">
        <authorList>
            <person name="Ye M.-Q."/>
            <person name="Du Z.-J."/>
        </authorList>
    </citation>
    <scope>NUCLEOTIDE SEQUENCE [LARGE SCALE GENOMIC DNA]</scope>
    <source>
        <strain evidence="1 2">U0105</strain>
    </source>
</reference>
<evidence type="ECO:0000313" key="2">
    <source>
        <dbReference type="Proteomes" id="UP000275281"/>
    </source>
</evidence>
<dbReference type="EMBL" id="RPOK01000006">
    <property type="protein sequence ID" value="RPJ65098.1"/>
    <property type="molecule type" value="Genomic_DNA"/>
</dbReference>
<dbReference type="Gene3D" id="3.15.10.40">
    <property type="entry name" value="Uncharacterised protein PF07273, DUF1439"/>
    <property type="match status" value="1"/>
</dbReference>
<dbReference type="RefSeq" id="WP_124029226.1">
    <property type="nucleotide sequence ID" value="NZ_JBHRSN010000013.1"/>
</dbReference>
<dbReference type="AlphaFoldDB" id="A0A3N5Z823"/>
<evidence type="ECO:0000313" key="1">
    <source>
        <dbReference type="EMBL" id="RPJ65098.1"/>
    </source>
</evidence>
<gene>
    <name evidence="1" type="ORF">DRW07_17445</name>
</gene>
<organism evidence="1 2">
    <name type="scientific">Alteromonas sediminis</name>
    <dbReference type="NCBI Taxonomy" id="2259342"/>
    <lineage>
        <taxon>Bacteria</taxon>
        <taxon>Pseudomonadati</taxon>
        <taxon>Pseudomonadota</taxon>
        <taxon>Gammaproteobacteria</taxon>
        <taxon>Alteromonadales</taxon>
        <taxon>Alteromonadaceae</taxon>
        <taxon>Alteromonas/Salinimonas group</taxon>
        <taxon>Alteromonas</taxon>
    </lineage>
</organism>